<evidence type="ECO:0000313" key="3">
    <source>
        <dbReference type="Proteomes" id="UP001589836"/>
    </source>
</evidence>
<organism evidence="2 3">
    <name type="scientific">Pontibacillus salicampi</name>
    <dbReference type="NCBI Taxonomy" id="1449801"/>
    <lineage>
        <taxon>Bacteria</taxon>
        <taxon>Bacillati</taxon>
        <taxon>Bacillota</taxon>
        <taxon>Bacilli</taxon>
        <taxon>Bacillales</taxon>
        <taxon>Bacillaceae</taxon>
        <taxon>Pontibacillus</taxon>
    </lineage>
</organism>
<feature type="region of interest" description="Disordered" evidence="1">
    <location>
        <begin position="1"/>
        <end position="57"/>
    </location>
</feature>
<dbReference type="Proteomes" id="UP001589836">
    <property type="component" value="Unassembled WGS sequence"/>
</dbReference>
<proteinExistence type="predicted"/>
<dbReference type="EMBL" id="JBHLTP010000003">
    <property type="protein sequence ID" value="MFC0522856.1"/>
    <property type="molecule type" value="Genomic_DNA"/>
</dbReference>
<reference evidence="2 3" key="1">
    <citation type="submission" date="2024-09" db="EMBL/GenBank/DDBJ databases">
        <authorList>
            <person name="Sun Q."/>
            <person name="Mori K."/>
        </authorList>
    </citation>
    <scope>NUCLEOTIDE SEQUENCE [LARGE SCALE GENOMIC DNA]</scope>
    <source>
        <strain evidence="2 3">NCAIM B.02529</strain>
    </source>
</reference>
<name>A0ABV6LKG0_9BACI</name>
<protein>
    <recommendedName>
        <fullName evidence="4">Transcriptional regulator</fullName>
    </recommendedName>
</protein>
<comment type="caution">
    <text evidence="2">The sequence shown here is derived from an EMBL/GenBank/DDBJ whole genome shotgun (WGS) entry which is preliminary data.</text>
</comment>
<gene>
    <name evidence="2" type="ORF">ACFFGV_04530</name>
</gene>
<evidence type="ECO:0008006" key="4">
    <source>
        <dbReference type="Google" id="ProtNLM"/>
    </source>
</evidence>
<evidence type="ECO:0000313" key="2">
    <source>
        <dbReference type="EMBL" id="MFC0522856.1"/>
    </source>
</evidence>
<accession>A0ABV6LKG0</accession>
<keyword evidence="3" id="KW-1185">Reference proteome</keyword>
<dbReference type="RefSeq" id="WP_377345381.1">
    <property type="nucleotide sequence ID" value="NZ_JBHLTP010000003.1"/>
</dbReference>
<feature type="compositionally biased region" description="Polar residues" evidence="1">
    <location>
        <begin position="12"/>
        <end position="22"/>
    </location>
</feature>
<sequence>MTKRKIMKDAAETNNMTPTESMKSIEYTDETMSREKSLRAANRNSKKGYQGGEDGRP</sequence>
<evidence type="ECO:0000256" key="1">
    <source>
        <dbReference type="SAM" id="MobiDB-lite"/>
    </source>
</evidence>